<evidence type="ECO:0000313" key="2">
    <source>
        <dbReference type="EMBL" id="KAG5678395.1"/>
    </source>
</evidence>
<feature type="chain" id="PRO_5039941991" evidence="1">
    <location>
        <begin position="19"/>
        <end position="179"/>
    </location>
</feature>
<proteinExistence type="predicted"/>
<comment type="caution">
    <text evidence="2">The sequence shown here is derived from an EMBL/GenBank/DDBJ whole genome shotgun (WGS) entry which is preliminary data.</text>
</comment>
<dbReference type="OrthoDB" id="6331612at2759"/>
<dbReference type="AlphaFoldDB" id="A0A9J6C9F0"/>
<keyword evidence="1" id="KW-0732">Signal</keyword>
<dbReference type="Proteomes" id="UP001107558">
    <property type="component" value="Chromosome 2"/>
</dbReference>
<reference evidence="2" key="1">
    <citation type="submission" date="2021-03" db="EMBL/GenBank/DDBJ databases">
        <title>Chromosome level genome of the anhydrobiotic midge Polypedilum vanderplanki.</title>
        <authorList>
            <person name="Yoshida Y."/>
            <person name="Kikawada T."/>
            <person name="Gusev O."/>
        </authorList>
    </citation>
    <scope>NUCLEOTIDE SEQUENCE</scope>
    <source>
        <strain evidence="2">NIAS01</strain>
        <tissue evidence="2">Whole body or cell culture</tissue>
    </source>
</reference>
<evidence type="ECO:0000256" key="1">
    <source>
        <dbReference type="SAM" id="SignalP"/>
    </source>
</evidence>
<keyword evidence="3" id="KW-1185">Reference proteome</keyword>
<accession>A0A9J6C9F0</accession>
<gene>
    <name evidence="2" type="ORF">PVAND_008072</name>
</gene>
<feature type="signal peptide" evidence="1">
    <location>
        <begin position="1"/>
        <end position="18"/>
    </location>
</feature>
<dbReference type="EMBL" id="JADBJN010000002">
    <property type="protein sequence ID" value="KAG5678395.1"/>
    <property type="molecule type" value="Genomic_DNA"/>
</dbReference>
<organism evidence="2 3">
    <name type="scientific">Polypedilum vanderplanki</name>
    <name type="common">Sleeping chironomid midge</name>
    <dbReference type="NCBI Taxonomy" id="319348"/>
    <lineage>
        <taxon>Eukaryota</taxon>
        <taxon>Metazoa</taxon>
        <taxon>Ecdysozoa</taxon>
        <taxon>Arthropoda</taxon>
        <taxon>Hexapoda</taxon>
        <taxon>Insecta</taxon>
        <taxon>Pterygota</taxon>
        <taxon>Neoptera</taxon>
        <taxon>Endopterygota</taxon>
        <taxon>Diptera</taxon>
        <taxon>Nematocera</taxon>
        <taxon>Chironomoidea</taxon>
        <taxon>Chironomidae</taxon>
        <taxon>Chironominae</taxon>
        <taxon>Polypedilum</taxon>
        <taxon>Polypedilum</taxon>
    </lineage>
</organism>
<evidence type="ECO:0000313" key="3">
    <source>
        <dbReference type="Proteomes" id="UP001107558"/>
    </source>
</evidence>
<protein>
    <submittedName>
        <fullName evidence="2">Uncharacterized protein</fullName>
    </submittedName>
</protein>
<name>A0A9J6C9F0_POLVA</name>
<sequence>MDVKCIFVLVFIIALLSMMKVNNRLERYTLKLNENFRNINSHQLYEFVMRNPHALNKWMDSISYFMESNERPHSVGKIYEVFIGIHSTYLITTEFNEGKSITLQSNSYYLFHSSFQLKFLGKCNSSALQIEHNFNIDSLLFQKTLGDILRKFLEVRLQRALKNLKLILNNLQSDGFLLY</sequence>